<dbReference type="GO" id="GO:0050308">
    <property type="term" value="F:sugar-phosphatase activity"/>
    <property type="evidence" value="ECO:0007669"/>
    <property type="project" value="TreeGrafter"/>
</dbReference>
<dbReference type="AlphaFoldDB" id="A0A4R4FD00"/>
<dbReference type="RefSeq" id="WP_132280168.1">
    <property type="nucleotide sequence ID" value="NZ_JAOBST010000041.1"/>
</dbReference>
<dbReference type="Gene3D" id="1.10.150.240">
    <property type="entry name" value="Putative phosphatase, domain 2"/>
    <property type="match status" value="1"/>
</dbReference>
<reference evidence="1 2" key="1">
    <citation type="journal article" date="2016" name="Nat. Microbiol.">
        <title>The Mouse Intestinal Bacterial Collection (miBC) provides host-specific insight into cultured diversity and functional potential of the gut microbiota.</title>
        <authorList>
            <person name="Lagkouvardos I."/>
            <person name="Pukall R."/>
            <person name="Abt B."/>
            <person name="Foesel B.U."/>
            <person name="Meier-Kolthoff J.P."/>
            <person name="Kumar N."/>
            <person name="Bresciani A."/>
            <person name="Martinez I."/>
            <person name="Just S."/>
            <person name="Ziegler C."/>
            <person name="Brugiroux S."/>
            <person name="Garzetti D."/>
            <person name="Wenning M."/>
            <person name="Bui T.P."/>
            <person name="Wang J."/>
            <person name="Hugenholtz F."/>
            <person name="Plugge C.M."/>
            <person name="Peterson D.A."/>
            <person name="Hornef M.W."/>
            <person name="Baines J.F."/>
            <person name="Smidt H."/>
            <person name="Walter J."/>
            <person name="Kristiansen K."/>
            <person name="Nielsen H.B."/>
            <person name="Haller D."/>
            <person name="Overmann J."/>
            <person name="Stecher B."/>
            <person name="Clavel T."/>
        </authorList>
    </citation>
    <scope>NUCLEOTIDE SEQUENCE [LARGE SCALE GENOMIC DNA]</scope>
    <source>
        <strain evidence="1 2">DSM 28560</strain>
    </source>
</reference>
<dbReference type="InterPro" id="IPR023198">
    <property type="entry name" value="PGP-like_dom2"/>
</dbReference>
<dbReference type="Pfam" id="PF00702">
    <property type="entry name" value="Hydrolase"/>
    <property type="match status" value="1"/>
</dbReference>
<accession>A0A4R4FD00</accession>
<gene>
    <name evidence="1" type="ORF">E1963_16050</name>
</gene>
<dbReference type="PANTHER" id="PTHR43481:SF4">
    <property type="entry name" value="GLYCEROL-1-PHOSPHATE PHOSPHOHYDROLASE 1-RELATED"/>
    <property type="match status" value="1"/>
</dbReference>
<sequence>MVRGVIFDMDGTMFDTEHLSTVTWRMAGEKLNLDIDDRLIESFRGGNPAQIRRLFSEALGPDVDYEYVKEVKHEFFEMLTERDGIPIKKGLFELMNFLKEEQIPMAVATSTAHDRAVDIIRRAGAYEYLTACICGDVVEKSKPEPDIFWKAAEELGCSSCECLVLEDSTAGVMAGKAAGGYIIYIPDETDIPEEVLDGITARMGSLLEVIDWIKAANKETSRR</sequence>
<comment type="caution">
    <text evidence="1">The sequence shown here is derived from an EMBL/GenBank/DDBJ whole genome shotgun (WGS) entry which is preliminary data.</text>
</comment>
<dbReference type="Gene3D" id="3.40.50.1000">
    <property type="entry name" value="HAD superfamily/HAD-like"/>
    <property type="match status" value="1"/>
</dbReference>
<keyword evidence="2" id="KW-1185">Reference proteome</keyword>
<dbReference type="EMBL" id="SMMX01000018">
    <property type="protein sequence ID" value="TDA20573.1"/>
    <property type="molecule type" value="Genomic_DNA"/>
</dbReference>
<dbReference type="PANTHER" id="PTHR43481">
    <property type="entry name" value="FRUCTOSE-1-PHOSPHATE PHOSPHATASE"/>
    <property type="match status" value="1"/>
</dbReference>
<protein>
    <submittedName>
        <fullName evidence="1">HAD family phosphatase</fullName>
    </submittedName>
</protein>
<dbReference type="NCBIfam" id="TIGR01509">
    <property type="entry name" value="HAD-SF-IA-v3"/>
    <property type="match status" value="1"/>
</dbReference>
<name>A0A4R4FD00_9FIRM</name>
<dbReference type="PRINTS" id="PR00413">
    <property type="entry name" value="HADHALOGNASE"/>
</dbReference>
<dbReference type="InterPro" id="IPR006439">
    <property type="entry name" value="HAD-SF_hydro_IA"/>
</dbReference>
<evidence type="ECO:0000313" key="1">
    <source>
        <dbReference type="EMBL" id="TDA20573.1"/>
    </source>
</evidence>
<dbReference type="SFLD" id="SFLDS00003">
    <property type="entry name" value="Haloacid_Dehalogenase"/>
    <property type="match status" value="1"/>
</dbReference>
<organism evidence="1 2">
    <name type="scientific">Extibacter muris</name>
    <dbReference type="NCBI Taxonomy" id="1796622"/>
    <lineage>
        <taxon>Bacteria</taxon>
        <taxon>Bacillati</taxon>
        <taxon>Bacillota</taxon>
        <taxon>Clostridia</taxon>
        <taxon>Lachnospirales</taxon>
        <taxon>Lachnospiraceae</taxon>
        <taxon>Extibacter</taxon>
    </lineage>
</organism>
<dbReference type="InterPro" id="IPR051806">
    <property type="entry name" value="HAD-like_SPP"/>
</dbReference>
<dbReference type="SUPFAM" id="SSF56784">
    <property type="entry name" value="HAD-like"/>
    <property type="match status" value="1"/>
</dbReference>
<dbReference type="SFLD" id="SFLDG01129">
    <property type="entry name" value="C1.5:_HAD__Beta-PGM__Phosphata"/>
    <property type="match status" value="1"/>
</dbReference>
<dbReference type="InterPro" id="IPR036412">
    <property type="entry name" value="HAD-like_sf"/>
</dbReference>
<dbReference type="Proteomes" id="UP000295710">
    <property type="component" value="Unassembled WGS sequence"/>
</dbReference>
<dbReference type="InterPro" id="IPR023214">
    <property type="entry name" value="HAD_sf"/>
</dbReference>
<proteinExistence type="predicted"/>
<evidence type="ECO:0000313" key="2">
    <source>
        <dbReference type="Proteomes" id="UP000295710"/>
    </source>
</evidence>